<reference evidence="2" key="2">
    <citation type="submission" date="2020-09" db="EMBL/GenBank/DDBJ databases">
        <authorList>
            <person name="Sun Q."/>
            <person name="Sedlacek I."/>
        </authorList>
    </citation>
    <scope>NUCLEOTIDE SEQUENCE</scope>
    <source>
        <strain evidence="2">CCM 7684</strain>
    </source>
</reference>
<name>A0A8J2YAU3_9RHOB</name>
<dbReference type="EMBL" id="BMCP01000001">
    <property type="protein sequence ID" value="GGE30429.1"/>
    <property type="molecule type" value="Genomic_DNA"/>
</dbReference>
<feature type="signal peptide" evidence="1">
    <location>
        <begin position="1"/>
        <end position="22"/>
    </location>
</feature>
<evidence type="ECO:0000313" key="3">
    <source>
        <dbReference type="Proteomes" id="UP000602745"/>
    </source>
</evidence>
<evidence type="ECO:0008006" key="4">
    <source>
        <dbReference type="Google" id="ProtNLM"/>
    </source>
</evidence>
<organism evidence="2 3">
    <name type="scientific">Agaricicola taiwanensis</name>
    <dbReference type="NCBI Taxonomy" id="591372"/>
    <lineage>
        <taxon>Bacteria</taxon>
        <taxon>Pseudomonadati</taxon>
        <taxon>Pseudomonadota</taxon>
        <taxon>Alphaproteobacteria</taxon>
        <taxon>Rhodobacterales</taxon>
        <taxon>Paracoccaceae</taxon>
        <taxon>Agaricicola</taxon>
    </lineage>
</organism>
<keyword evidence="1" id="KW-0732">Signal</keyword>
<keyword evidence="3" id="KW-1185">Reference proteome</keyword>
<dbReference type="RefSeq" id="WP_188408077.1">
    <property type="nucleotide sequence ID" value="NZ_BMCP01000001.1"/>
</dbReference>
<dbReference type="AlphaFoldDB" id="A0A8J2YAU3"/>
<gene>
    <name evidence="2" type="ORF">GCM10007276_04550</name>
</gene>
<feature type="chain" id="PRO_5035192925" description="DUF481 domain-containing protein" evidence="1">
    <location>
        <begin position="23"/>
        <end position="269"/>
    </location>
</feature>
<protein>
    <recommendedName>
        <fullName evidence="4">DUF481 domain-containing protein</fullName>
    </recommendedName>
</protein>
<comment type="caution">
    <text evidence="2">The sequence shown here is derived from an EMBL/GenBank/DDBJ whole genome shotgun (WGS) entry which is preliminary data.</text>
</comment>
<proteinExistence type="predicted"/>
<accession>A0A8J2YAU3</accession>
<sequence>MSSISFQILAVASALIATSVRAQSVEDVIVSDAVEMSCFDQDLPADVRLLCDGLGETVALTLDKPVAFPVAQTPRAARPSLAKRQVTPELTAWGLTSAQQSWPSLPRPPQDRGVGVRLRSASTPVTLSTEMVQPGDASTPAHFYWRMETARGAPAQQTGLFWGGAAAGAYRELGQSESLNGYAGVRRVVHPSDNWRIGAEITPRIAVEDLATLSSSVAIEPKLTSHAALDLASKSYQASVDVDLGYRMPLDQNEEPSGYGRLRLTIKAR</sequence>
<evidence type="ECO:0000256" key="1">
    <source>
        <dbReference type="SAM" id="SignalP"/>
    </source>
</evidence>
<reference evidence="2" key="1">
    <citation type="journal article" date="2014" name="Int. J. Syst. Evol. Microbiol.">
        <title>Complete genome sequence of Corynebacterium casei LMG S-19264T (=DSM 44701T), isolated from a smear-ripened cheese.</title>
        <authorList>
            <consortium name="US DOE Joint Genome Institute (JGI-PGF)"/>
            <person name="Walter F."/>
            <person name="Albersmeier A."/>
            <person name="Kalinowski J."/>
            <person name="Ruckert C."/>
        </authorList>
    </citation>
    <scope>NUCLEOTIDE SEQUENCE</scope>
    <source>
        <strain evidence="2">CCM 7684</strain>
    </source>
</reference>
<dbReference type="Proteomes" id="UP000602745">
    <property type="component" value="Unassembled WGS sequence"/>
</dbReference>
<evidence type="ECO:0000313" key="2">
    <source>
        <dbReference type="EMBL" id="GGE30429.1"/>
    </source>
</evidence>